<dbReference type="EMBL" id="JAKILK010000001">
    <property type="protein sequence ID" value="MCL1115851.1"/>
    <property type="molecule type" value="Genomic_DNA"/>
</dbReference>
<dbReference type="Gene3D" id="3.40.1190.20">
    <property type="match status" value="1"/>
</dbReference>
<keyword evidence="4" id="KW-0511">Multifunctional enzyme</keyword>
<keyword evidence="8" id="KW-1185">Reference proteome</keyword>
<dbReference type="GO" id="GO:0008972">
    <property type="term" value="F:phosphomethylpyrimidine kinase activity"/>
    <property type="evidence" value="ECO:0007669"/>
    <property type="project" value="UniProtKB-EC"/>
</dbReference>
<dbReference type="PANTHER" id="PTHR20858:SF17">
    <property type="entry name" value="HYDROXYMETHYLPYRIMIDINE_PHOSPHOMETHYLPYRIMIDINE KINASE THI20-RELATED"/>
    <property type="match status" value="1"/>
</dbReference>
<keyword evidence="7" id="KW-0418">Kinase</keyword>
<dbReference type="InterPro" id="IPR013785">
    <property type="entry name" value="Aldolase_TIM"/>
</dbReference>
<dbReference type="InterPro" id="IPR022998">
    <property type="entry name" value="ThiamineP_synth_TenI"/>
</dbReference>
<evidence type="ECO:0000313" key="7">
    <source>
        <dbReference type="EMBL" id="MCL1115851.1"/>
    </source>
</evidence>
<dbReference type="Proteomes" id="UP001203212">
    <property type="component" value="Unassembled WGS sequence"/>
</dbReference>
<evidence type="ECO:0000256" key="4">
    <source>
        <dbReference type="ARBA" id="ARBA00023268"/>
    </source>
</evidence>
<dbReference type="InterPro" id="IPR036206">
    <property type="entry name" value="ThiamineP_synth_sf"/>
</dbReference>
<protein>
    <recommendedName>
        <fullName evidence="3">hydroxymethylpyrimidine kinase</fullName>
        <ecNumber evidence="3">2.7.1.49</ecNumber>
    </recommendedName>
</protein>
<dbReference type="Pfam" id="PF08543">
    <property type="entry name" value="Phos_pyr_kin"/>
    <property type="match status" value="2"/>
</dbReference>
<feature type="domain" description="Pyridoxamine kinase/Phosphomethylpyrimidine kinase" evidence="6">
    <location>
        <begin position="215"/>
        <end position="329"/>
    </location>
</feature>
<dbReference type="SUPFAM" id="SSF53613">
    <property type="entry name" value="Ribokinase-like"/>
    <property type="match status" value="1"/>
</dbReference>
<comment type="cofactor">
    <cofactor evidence="1">
        <name>Mg(2+)</name>
        <dbReference type="ChEBI" id="CHEBI:18420"/>
    </cofactor>
</comment>
<evidence type="ECO:0000259" key="5">
    <source>
        <dbReference type="Pfam" id="PF02581"/>
    </source>
</evidence>
<dbReference type="CDD" id="cd01169">
    <property type="entry name" value="HMPP_kinase"/>
    <property type="match status" value="1"/>
</dbReference>
<evidence type="ECO:0000259" key="6">
    <source>
        <dbReference type="Pfam" id="PF08543"/>
    </source>
</evidence>
<feature type="domain" description="Pyridoxamine kinase/Phosphomethylpyrimidine kinase" evidence="6">
    <location>
        <begin position="34"/>
        <end position="175"/>
    </location>
</feature>
<name>A0ABT0KWM9_9GAMM</name>
<feature type="domain" description="Thiamine phosphate synthase/TenI" evidence="5">
    <location>
        <begin position="395"/>
        <end position="579"/>
    </location>
</feature>
<dbReference type="GO" id="GO:0008902">
    <property type="term" value="F:hydroxymethylpyrimidine kinase activity"/>
    <property type="evidence" value="ECO:0007669"/>
    <property type="project" value="UniProtKB-EC"/>
</dbReference>
<dbReference type="Gene3D" id="3.20.20.70">
    <property type="entry name" value="Aldolase class I"/>
    <property type="match status" value="1"/>
</dbReference>
<dbReference type="InterPro" id="IPR029056">
    <property type="entry name" value="Ribokinase-like"/>
</dbReference>
<gene>
    <name evidence="7" type="ORF">L2689_01135</name>
</gene>
<dbReference type="EC" id="2.7.1.49" evidence="3"/>
<proteinExistence type="predicted"/>
<evidence type="ECO:0000313" key="8">
    <source>
        <dbReference type="Proteomes" id="UP001203212"/>
    </source>
</evidence>
<dbReference type="InterPro" id="IPR013749">
    <property type="entry name" value="PM/HMP-P_kinase-1"/>
</dbReference>
<dbReference type="CDD" id="cd00564">
    <property type="entry name" value="TMP_TenI"/>
    <property type="match status" value="1"/>
</dbReference>
<comment type="caution">
    <text evidence="7">The sequence shown here is derived from an EMBL/GenBank/DDBJ whole genome shotgun (WGS) entry which is preliminary data.</text>
</comment>
<keyword evidence="7" id="KW-0808">Transferase</keyword>
<dbReference type="SUPFAM" id="SSF51391">
    <property type="entry name" value="Thiamin phosphate synthase"/>
    <property type="match status" value="1"/>
</dbReference>
<evidence type="ECO:0000256" key="3">
    <source>
        <dbReference type="ARBA" id="ARBA00012135"/>
    </source>
</evidence>
<accession>A0ABT0KWM9</accession>
<dbReference type="Pfam" id="PF02581">
    <property type="entry name" value="TMP-TENI"/>
    <property type="match status" value="1"/>
</dbReference>
<organism evidence="7 8">
    <name type="scientific">Shewanella aestuarii</name>
    <dbReference type="NCBI Taxonomy" id="1028752"/>
    <lineage>
        <taxon>Bacteria</taxon>
        <taxon>Pseudomonadati</taxon>
        <taxon>Pseudomonadota</taxon>
        <taxon>Gammaproteobacteria</taxon>
        <taxon>Alteromonadales</taxon>
        <taxon>Shewanellaceae</taxon>
        <taxon>Shewanella</taxon>
    </lineage>
</organism>
<evidence type="ECO:0000256" key="2">
    <source>
        <dbReference type="ARBA" id="ARBA00004948"/>
    </source>
</evidence>
<sequence length="625" mass="67034">MSATHVSALSSASEPDSSAHAPVGKIVWTIAGSDSGGGAGIQADLATIQDLDCHACTVITTLTAQNSVNVNLVEAVSEAMLFAQLDTLLIDMPPDAIKIGLIANQQQVNQLALWLTTAFAKAHKKIPIILDPVMVASSGKLLNQHSLDFSPFRGVVSVITPNQSELVALAGALKPQHQAGNPAKGQAKPQVDADIRVQSVFPSATPRSPLADNVLTLGKMVLMAQQVSQFFDCHLVAKGGDAAWQVDKAMDVYVCQHVEGGSTEHNDSVFVLSSERIDTDNNHGSGCTLSTAIACFVAQDFVLHDAVVLAKAYVNKGLKHSIKIAQGPGYLARTGWPTSLALMPHITPLIVNHEQCIERDFASIEQQISQSLSQKTRIQFAQLSRPLEVYPVVSSVSMLESLLQGGCKTLQLRLKQQVDCCDKGVAFGDDLQKVLWIEQQVIKAIQLGRKFNAQVFINDHWQLALKHGAFGVHLGQEDALSADLVALAEKQIALGLSSHSYFEILLATQVNPSYIALGHIFATTTKNMPSNPQGLAKLARYTSLLQAHFPTVAIGGIDYQSLKDIAATGVDDVAVVRAITQASNPVAAYQALNQQWKMLKGLSTEVNAQGLTHTPIIAEHYQEAL</sequence>
<comment type="pathway">
    <text evidence="2">Cofactor biosynthesis; thiamine diphosphate biosynthesis.</text>
</comment>
<reference evidence="7 8" key="1">
    <citation type="submission" date="2022-01" db="EMBL/GenBank/DDBJ databases">
        <title>Whole genome-based taxonomy of the Shewanellaceae.</title>
        <authorList>
            <person name="Martin-Rodriguez A.J."/>
        </authorList>
    </citation>
    <scope>NUCLEOTIDE SEQUENCE [LARGE SCALE GENOMIC DNA]</scope>
    <source>
        <strain evidence="7 8">JCM 17801</strain>
    </source>
</reference>
<dbReference type="PANTHER" id="PTHR20858">
    <property type="entry name" value="PHOSPHOMETHYLPYRIMIDINE KINASE"/>
    <property type="match status" value="1"/>
</dbReference>
<evidence type="ECO:0000256" key="1">
    <source>
        <dbReference type="ARBA" id="ARBA00001946"/>
    </source>
</evidence>
<dbReference type="RefSeq" id="WP_188839548.1">
    <property type="nucleotide sequence ID" value="NZ_BMOT01000001.1"/>
</dbReference>
<dbReference type="InterPro" id="IPR004399">
    <property type="entry name" value="HMP/HMP-P_kinase_dom"/>
</dbReference>